<dbReference type="EMBL" id="AGZE01000026">
    <property type="protein sequence ID" value="EKB55804.1"/>
    <property type="molecule type" value="Genomic_DNA"/>
</dbReference>
<dbReference type="AlphaFoldDB" id="K1MIV7"/>
<keyword evidence="2" id="KW-1185">Reference proteome</keyword>
<organism evidence="1 2">
    <name type="scientific">Falseniella ignava CCUG 37419</name>
    <dbReference type="NCBI Taxonomy" id="883112"/>
    <lineage>
        <taxon>Bacteria</taxon>
        <taxon>Bacillati</taxon>
        <taxon>Bacillota</taxon>
        <taxon>Bacilli</taxon>
        <taxon>Lactobacillales</taxon>
        <taxon>Aerococcaceae</taxon>
        <taxon>Falseniella</taxon>
    </lineage>
</organism>
<evidence type="ECO:0000313" key="2">
    <source>
        <dbReference type="Proteomes" id="UP000005147"/>
    </source>
</evidence>
<dbReference type="HOGENOM" id="CLU_3135848_0_0_9"/>
<comment type="caution">
    <text evidence="1">The sequence shown here is derived from an EMBL/GenBank/DDBJ whole genome shotgun (WGS) entry which is preliminary data.</text>
</comment>
<name>K1MIV7_9LACT</name>
<dbReference type="Proteomes" id="UP000005147">
    <property type="component" value="Unassembled WGS sequence"/>
</dbReference>
<accession>K1MIV7</accession>
<gene>
    <name evidence="1" type="ORF">HMPREF9707_00991</name>
</gene>
<dbReference type="STRING" id="883112.HMPREF9707_00991"/>
<proteinExistence type="predicted"/>
<evidence type="ECO:0000313" key="1">
    <source>
        <dbReference type="EMBL" id="EKB55804.1"/>
    </source>
</evidence>
<sequence>MQHSFFTQQNKYEIDIYVELLEITGSLSNLFSESINPFIYYRAMEKYFL</sequence>
<reference evidence="1 2" key="1">
    <citation type="submission" date="2012-07" db="EMBL/GenBank/DDBJ databases">
        <title>The Genome Sequence of Facklamia ignava CCUG 37419.</title>
        <authorList>
            <consortium name="The Broad Institute Genome Sequencing Platform"/>
            <person name="Earl A."/>
            <person name="Ward D."/>
            <person name="Feldgarden M."/>
            <person name="Gevers D."/>
            <person name="Huys G."/>
            <person name="Walker B."/>
            <person name="Young S.K."/>
            <person name="Zeng Q."/>
            <person name="Gargeya S."/>
            <person name="Fitzgerald M."/>
            <person name="Haas B."/>
            <person name="Abouelleil A."/>
            <person name="Alvarado L."/>
            <person name="Arachchi H.M."/>
            <person name="Berlin A.M."/>
            <person name="Chapman S.B."/>
            <person name="Goldberg J."/>
            <person name="Griggs A."/>
            <person name="Gujja S."/>
            <person name="Hansen M."/>
            <person name="Howarth C."/>
            <person name="Imamovic A."/>
            <person name="Larimer J."/>
            <person name="McCowen C."/>
            <person name="Montmayeur A."/>
            <person name="Murphy C."/>
            <person name="Neiman D."/>
            <person name="Pearson M."/>
            <person name="Priest M."/>
            <person name="Roberts A."/>
            <person name="Saif S."/>
            <person name="Shea T."/>
            <person name="Sisk P."/>
            <person name="Sykes S."/>
            <person name="Wortman J."/>
            <person name="Nusbaum C."/>
            <person name="Birren B."/>
        </authorList>
    </citation>
    <scope>NUCLEOTIDE SEQUENCE [LARGE SCALE GENOMIC DNA]</scope>
    <source>
        <strain evidence="1 2">CCUG 37419</strain>
    </source>
</reference>
<protein>
    <submittedName>
        <fullName evidence="1">Uncharacterized protein</fullName>
    </submittedName>
</protein>